<protein>
    <submittedName>
        <fullName evidence="5">DNA-binding response regulator</fullName>
    </submittedName>
</protein>
<dbReference type="InterPro" id="IPR001789">
    <property type="entry name" value="Sig_transdc_resp-reg_receiver"/>
</dbReference>
<dbReference type="InterPro" id="IPR039420">
    <property type="entry name" value="WalR-like"/>
</dbReference>
<evidence type="ECO:0000259" key="3">
    <source>
        <dbReference type="PROSITE" id="PS50043"/>
    </source>
</evidence>
<dbReference type="InterPro" id="IPR000792">
    <property type="entry name" value="Tscrpt_reg_LuxR_C"/>
</dbReference>
<dbReference type="GO" id="GO:0003677">
    <property type="term" value="F:DNA binding"/>
    <property type="evidence" value="ECO:0007669"/>
    <property type="project" value="UniProtKB-KW"/>
</dbReference>
<dbReference type="PANTHER" id="PTHR43214">
    <property type="entry name" value="TWO-COMPONENT RESPONSE REGULATOR"/>
    <property type="match status" value="1"/>
</dbReference>
<gene>
    <name evidence="5" type="ORF">ULMA_27120</name>
</gene>
<dbReference type="SUPFAM" id="SSF52172">
    <property type="entry name" value="CheY-like"/>
    <property type="match status" value="1"/>
</dbReference>
<comment type="caution">
    <text evidence="5">The sequence shown here is derived from an EMBL/GenBank/DDBJ whole genome shotgun (WGS) entry which is preliminary data.</text>
</comment>
<dbReference type="CDD" id="cd06170">
    <property type="entry name" value="LuxR_C_like"/>
    <property type="match status" value="1"/>
</dbReference>
<name>A0A5J4IZW4_9FLAO</name>
<dbReference type="Pfam" id="PF00072">
    <property type="entry name" value="Response_reg"/>
    <property type="match status" value="1"/>
</dbReference>
<dbReference type="SUPFAM" id="SSF46894">
    <property type="entry name" value="C-terminal effector domain of the bipartite response regulators"/>
    <property type="match status" value="1"/>
</dbReference>
<dbReference type="PROSITE" id="PS50043">
    <property type="entry name" value="HTH_LUXR_2"/>
    <property type="match status" value="1"/>
</dbReference>
<dbReference type="OrthoDB" id="9797341at2"/>
<dbReference type="GO" id="GO:0006355">
    <property type="term" value="P:regulation of DNA-templated transcription"/>
    <property type="evidence" value="ECO:0007669"/>
    <property type="project" value="InterPro"/>
</dbReference>
<evidence type="ECO:0000259" key="4">
    <source>
        <dbReference type="PROSITE" id="PS50110"/>
    </source>
</evidence>
<dbReference type="RefSeq" id="WP_151675037.1">
    <property type="nucleotide sequence ID" value="NZ_BKCG01000009.1"/>
</dbReference>
<feature type="domain" description="Response regulatory" evidence="4">
    <location>
        <begin position="6"/>
        <end position="123"/>
    </location>
</feature>
<dbReference type="GO" id="GO:0000160">
    <property type="term" value="P:phosphorelay signal transduction system"/>
    <property type="evidence" value="ECO:0007669"/>
    <property type="project" value="InterPro"/>
</dbReference>
<dbReference type="InterPro" id="IPR016032">
    <property type="entry name" value="Sig_transdc_resp-reg_C-effctor"/>
</dbReference>
<dbReference type="InterPro" id="IPR036388">
    <property type="entry name" value="WH-like_DNA-bd_sf"/>
</dbReference>
<dbReference type="PRINTS" id="PR00038">
    <property type="entry name" value="HTHLUXR"/>
</dbReference>
<dbReference type="PROSITE" id="PS50110">
    <property type="entry name" value="RESPONSE_REGULATORY"/>
    <property type="match status" value="1"/>
</dbReference>
<sequence>MKKTYNVAVLDDHALIPQAIKGLLDDIKKYSFIEGFVKSEMFFDYISQGYLIDILLLDIQLNNEDGIKICQQINFSSPEIIVIMLSSNTQSAIVMDALKKGAQGFLPKNIDQRSLIESFEETIIGKTYIHPEISLVEIKSKSSNFEYIPKLTRREKEVLQLILDEMTTNEIAEKLFLSPSTIETHRASLISKTASKNVVGLIKYTIEKGLLD</sequence>
<evidence type="ECO:0000256" key="1">
    <source>
        <dbReference type="ARBA" id="ARBA00023125"/>
    </source>
</evidence>
<dbReference type="Gene3D" id="1.10.10.10">
    <property type="entry name" value="Winged helix-like DNA-binding domain superfamily/Winged helix DNA-binding domain"/>
    <property type="match status" value="1"/>
</dbReference>
<organism evidence="5 6">
    <name type="scientific">Patiriisocius marinus</name>
    <dbReference type="NCBI Taxonomy" id="1397112"/>
    <lineage>
        <taxon>Bacteria</taxon>
        <taxon>Pseudomonadati</taxon>
        <taxon>Bacteroidota</taxon>
        <taxon>Flavobacteriia</taxon>
        <taxon>Flavobacteriales</taxon>
        <taxon>Flavobacteriaceae</taxon>
        <taxon>Patiriisocius</taxon>
    </lineage>
</organism>
<keyword evidence="1 5" id="KW-0238">DNA-binding</keyword>
<dbReference type="SMART" id="SM00421">
    <property type="entry name" value="HTH_LUXR"/>
    <property type="match status" value="1"/>
</dbReference>
<dbReference type="SMART" id="SM00448">
    <property type="entry name" value="REC"/>
    <property type="match status" value="1"/>
</dbReference>
<dbReference type="Gene3D" id="3.40.50.2300">
    <property type="match status" value="1"/>
</dbReference>
<feature type="domain" description="HTH luxR-type" evidence="3">
    <location>
        <begin position="144"/>
        <end position="209"/>
    </location>
</feature>
<keyword evidence="6" id="KW-1185">Reference proteome</keyword>
<dbReference type="PANTHER" id="PTHR43214:SF43">
    <property type="entry name" value="TWO-COMPONENT RESPONSE REGULATOR"/>
    <property type="match status" value="1"/>
</dbReference>
<dbReference type="Proteomes" id="UP000326509">
    <property type="component" value="Unassembled WGS sequence"/>
</dbReference>
<reference evidence="5 6" key="1">
    <citation type="submission" date="2019-08" db="EMBL/GenBank/DDBJ databases">
        <title>Draft genome sequence of Ulvibacter marinus type strain NBRC 109484.</title>
        <authorList>
            <person name="Kawano K."/>
            <person name="Ushijima N."/>
            <person name="Kihara M."/>
            <person name="Itoh H."/>
        </authorList>
    </citation>
    <scope>NUCLEOTIDE SEQUENCE [LARGE SCALE GENOMIC DNA]</scope>
    <source>
        <strain evidence="5 6">NBRC 109484</strain>
    </source>
</reference>
<feature type="modified residue" description="4-aspartylphosphate" evidence="2">
    <location>
        <position position="58"/>
    </location>
</feature>
<dbReference type="EMBL" id="BKCG01000009">
    <property type="protein sequence ID" value="GER60604.1"/>
    <property type="molecule type" value="Genomic_DNA"/>
</dbReference>
<evidence type="ECO:0000313" key="5">
    <source>
        <dbReference type="EMBL" id="GER60604.1"/>
    </source>
</evidence>
<dbReference type="AlphaFoldDB" id="A0A5J4IZW4"/>
<dbReference type="InterPro" id="IPR011006">
    <property type="entry name" value="CheY-like_superfamily"/>
</dbReference>
<keyword evidence="2" id="KW-0597">Phosphoprotein</keyword>
<evidence type="ECO:0000256" key="2">
    <source>
        <dbReference type="PROSITE-ProRule" id="PRU00169"/>
    </source>
</evidence>
<dbReference type="Pfam" id="PF00196">
    <property type="entry name" value="GerE"/>
    <property type="match status" value="1"/>
</dbReference>
<proteinExistence type="predicted"/>
<evidence type="ECO:0000313" key="6">
    <source>
        <dbReference type="Proteomes" id="UP000326509"/>
    </source>
</evidence>
<accession>A0A5J4IZW4</accession>